<dbReference type="Gene3D" id="3.40.50.300">
    <property type="entry name" value="P-loop containing nucleotide triphosphate hydrolases"/>
    <property type="match status" value="1"/>
</dbReference>
<evidence type="ECO:0000256" key="11">
    <source>
        <dbReference type="HAMAP-Rule" id="MF_00165"/>
    </source>
</evidence>
<feature type="domain" description="Thymidylate kinase-like" evidence="12">
    <location>
        <begin position="8"/>
        <end position="186"/>
    </location>
</feature>
<dbReference type="HAMAP" id="MF_00165">
    <property type="entry name" value="Thymidylate_kinase"/>
    <property type="match status" value="1"/>
</dbReference>
<dbReference type="EMBL" id="DQSV01000093">
    <property type="protein sequence ID" value="HIP17593.1"/>
    <property type="molecule type" value="Genomic_DNA"/>
</dbReference>
<dbReference type="PANTHER" id="PTHR10344">
    <property type="entry name" value="THYMIDYLATE KINASE"/>
    <property type="match status" value="1"/>
</dbReference>
<comment type="similarity">
    <text evidence="1 11">Belongs to the thymidylate kinase family.</text>
</comment>
<keyword evidence="7 11" id="KW-0418">Kinase</keyword>
<dbReference type="GO" id="GO:0005737">
    <property type="term" value="C:cytoplasm"/>
    <property type="evidence" value="ECO:0007669"/>
    <property type="project" value="TreeGrafter"/>
</dbReference>
<feature type="binding site" evidence="11">
    <location>
        <begin position="10"/>
        <end position="17"/>
    </location>
    <ligand>
        <name>ATP</name>
        <dbReference type="ChEBI" id="CHEBI:30616"/>
    </ligand>
</feature>
<protein>
    <recommendedName>
        <fullName evidence="3 11">Probable thymidylate kinase</fullName>
        <ecNumber evidence="2 11">2.7.4.9</ecNumber>
    </recommendedName>
    <alternativeName>
        <fullName evidence="9 11">dTMP kinase</fullName>
    </alternativeName>
</protein>
<dbReference type="Pfam" id="PF02223">
    <property type="entry name" value="Thymidylate_kin"/>
    <property type="match status" value="1"/>
</dbReference>
<dbReference type="PROSITE" id="PS01331">
    <property type="entry name" value="THYMIDYLATE_KINASE"/>
    <property type="match status" value="1"/>
</dbReference>
<evidence type="ECO:0000256" key="5">
    <source>
        <dbReference type="ARBA" id="ARBA00022727"/>
    </source>
</evidence>
<evidence type="ECO:0000256" key="7">
    <source>
        <dbReference type="ARBA" id="ARBA00022777"/>
    </source>
</evidence>
<comment type="caution">
    <text evidence="13">The sequence shown here is derived from an EMBL/GenBank/DDBJ whole genome shotgun (WGS) entry which is preliminary data.</text>
</comment>
<dbReference type="InterPro" id="IPR018095">
    <property type="entry name" value="Thymidylate_kin_CS"/>
</dbReference>
<evidence type="ECO:0000256" key="3">
    <source>
        <dbReference type="ARBA" id="ARBA00013355"/>
    </source>
</evidence>
<dbReference type="SUPFAM" id="SSF52540">
    <property type="entry name" value="P-loop containing nucleoside triphosphate hydrolases"/>
    <property type="match status" value="1"/>
</dbReference>
<sequence>MVYKFIVFEGIDGCGKTTQSKMLSNKIKGVYTFEPTEGDIGKVIRGALSGKRAYGKETLALLFAADRMEHVPIINRMLKNKHVVCDRYLYSSMVYQSIQGVELDFIVNINKFAIRPDVLIFLDVDIEESINRMKNRDREIFENREMLEHAIKKYYEIIKNKVFEPKYGYIIIDTSKKTIEDVHNEIIKNLRDKGIL</sequence>
<evidence type="ECO:0000256" key="6">
    <source>
        <dbReference type="ARBA" id="ARBA00022741"/>
    </source>
</evidence>
<dbReference type="AlphaFoldDB" id="A0A832YSV0"/>
<evidence type="ECO:0000256" key="8">
    <source>
        <dbReference type="ARBA" id="ARBA00022840"/>
    </source>
</evidence>
<keyword evidence="6 11" id="KW-0547">Nucleotide-binding</keyword>
<dbReference type="GO" id="GO:0006235">
    <property type="term" value="P:dTTP biosynthetic process"/>
    <property type="evidence" value="ECO:0007669"/>
    <property type="project" value="UniProtKB-UniRule"/>
</dbReference>
<gene>
    <name evidence="11" type="primary">tmk</name>
    <name evidence="13" type="ORF">EYG76_04795</name>
</gene>
<keyword evidence="8 11" id="KW-0067">ATP-binding</keyword>
<evidence type="ECO:0000256" key="10">
    <source>
        <dbReference type="ARBA" id="ARBA00048743"/>
    </source>
</evidence>
<keyword evidence="4 11" id="KW-0808">Transferase</keyword>
<dbReference type="GO" id="GO:0006233">
    <property type="term" value="P:dTDP biosynthetic process"/>
    <property type="evidence" value="ECO:0007669"/>
    <property type="project" value="InterPro"/>
</dbReference>
<evidence type="ECO:0000256" key="9">
    <source>
        <dbReference type="ARBA" id="ARBA00029962"/>
    </source>
</evidence>
<dbReference type="PANTHER" id="PTHR10344:SF4">
    <property type="entry name" value="UMP-CMP KINASE 2, MITOCHONDRIAL"/>
    <property type="match status" value="1"/>
</dbReference>
<reference evidence="13" key="1">
    <citation type="journal article" date="2020" name="ISME J.">
        <title>Gammaproteobacteria mediating utilization of methyl-, sulfur- and petroleum organic compounds in deep ocean hydrothermal plumes.</title>
        <authorList>
            <person name="Zhou Z."/>
            <person name="Liu Y."/>
            <person name="Pan J."/>
            <person name="Cron B.R."/>
            <person name="Toner B.M."/>
            <person name="Anantharaman K."/>
            <person name="Breier J.A."/>
            <person name="Dick G.J."/>
            <person name="Li M."/>
        </authorList>
    </citation>
    <scope>NUCLEOTIDE SEQUENCE</scope>
    <source>
        <strain evidence="13">SZUA-1385</strain>
    </source>
</reference>
<dbReference type="EC" id="2.7.4.9" evidence="2 11"/>
<name>A0A832YSV0_9EURY</name>
<dbReference type="GO" id="GO:0004798">
    <property type="term" value="F:dTMP kinase activity"/>
    <property type="evidence" value="ECO:0007669"/>
    <property type="project" value="UniProtKB-UniRule"/>
</dbReference>
<dbReference type="InterPro" id="IPR039430">
    <property type="entry name" value="Thymidylate_kin-like_dom"/>
</dbReference>
<evidence type="ECO:0000313" key="14">
    <source>
        <dbReference type="Proteomes" id="UP000605144"/>
    </source>
</evidence>
<dbReference type="GO" id="GO:0006227">
    <property type="term" value="P:dUDP biosynthetic process"/>
    <property type="evidence" value="ECO:0007669"/>
    <property type="project" value="TreeGrafter"/>
</dbReference>
<evidence type="ECO:0000256" key="1">
    <source>
        <dbReference type="ARBA" id="ARBA00009776"/>
    </source>
</evidence>
<dbReference type="InterPro" id="IPR018094">
    <property type="entry name" value="Thymidylate_kinase"/>
</dbReference>
<accession>A0A832YSV0</accession>
<dbReference type="GO" id="GO:0005524">
    <property type="term" value="F:ATP binding"/>
    <property type="evidence" value="ECO:0007669"/>
    <property type="project" value="UniProtKB-UniRule"/>
</dbReference>
<evidence type="ECO:0000256" key="4">
    <source>
        <dbReference type="ARBA" id="ARBA00022679"/>
    </source>
</evidence>
<proteinExistence type="inferred from homology"/>
<evidence type="ECO:0000313" key="13">
    <source>
        <dbReference type="EMBL" id="HIP17593.1"/>
    </source>
</evidence>
<keyword evidence="5 11" id="KW-0545">Nucleotide biosynthesis</keyword>
<organism evidence="13 14">
    <name type="scientific">Methanothermococcus okinawensis</name>
    <dbReference type="NCBI Taxonomy" id="155863"/>
    <lineage>
        <taxon>Archaea</taxon>
        <taxon>Methanobacteriati</taxon>
        <taxon>Methanobacteriota</taxon>
        <taxon>Methanomada group</taxon>
        <taxon>Methanococci</taxon>
        <taxon>Methanococcales</taxon>
        <taxon>Methanococcaceae</taxon>
        <taxon>Methanothermococcus</taxon>
    </lineage>
</organism>
<evidence type="ECO:0000259" key="12">
    <source>
        <dbReference type="Pfam" id="PF02223"/>
    </source>
</evidence>
<evidence type="ECO:0000256" key="2">
    <source>
        <dbReference type="ARBA" id="ARBA00012980"/>
    </source>
</evidence>
<dbReference type="NCBIfam" id="TIGR00041">
    <property type="entry name" value="DTMP_kinase"/>
    <property type="match status" value="1"/>
</dbReference>
<dbReference type="Proteomes" id="UP000605144">
    <property type="component" value="Unassembled WGS sequence"/>
</dbReference>
<dbReference type="InterPro" id="IPR027417">
    <property type="entry name" value="P-loop_NTPase"/>
</dbReference>
<comment type="catalytic activity">
    <reaction evidence="10 11">
        <text>dTMP + ATP = dTDP + ADP</text>
        <dbReference type="Rhea" id="RHEA:13517"/>
        <dbReference type="ChEBI" id="CHEBI:30616"/>
        <dbReference type="ChEBI" id="CHEBI:58369"/>
        <dbReference type="ChEBI" id="CHEBI:63528"/>
        <dbReference type="ChEBI" id="CHEBI:456216"/>
        <dbReference type="EC" id="2.7.4.9"/>
    </reaction>
</comment>
<dbReference type="CDD" id="cd01672">
    <property type="entry name" value="TMPK"/>
    <property type="match status" value="1"/>
</dbReference>